<proteinExistence type="predicted"/>
<sequence>MSSIATALFGLGMAFGNLLVGLIVNIVNVMSAINFLYFLVCCWVYGPCEGERTRVMNNERGNMSKKQ</sequence>
<evidence type="ECO:0000313" key="1">
    <source>
        <dbReference type="EMBL" id="KAF9600566.1"/>
    </source>
</evidence>
<evidence type="ECO:0000313" key="2">
    <source>
        <dbReference type="Proteomes" id="UP000631114"/>
    </source>
</evidence>
<dbReference type="Proteomes" id="UP000631114">
    <property type="component" value="Unassembled WGS sequence"/>
</dbReference>
<keyword evidence="2" id="KW-1185">Reference proteome</keyword>
<organism evidence="1 2">
    <name type="scientific">Coptis chinensis</name>
    <dbReference type="NCBI Taxonomy" id="261450"/>
    <lineage>
        <taxon>Eukaryota</taxon>
        <taxon>Viridiplantae</taxon>
        <taxon>Streptophyta</taxon>
        <taxon>Embryophyta</taxon>
        <taxon>Tracheophyta</taxon>
        <taxon>Spermatophyta</taxon>
        <taxon>Magnoliopsida</taxon>
        <taxon>Ranunculales</taxon>
        <taxon>Ranunculaceae</taxon>
        <taxon>Coptidoideae</taxon>
        <taxon>Coptis</taxon>
    </lineage>
</organism>
<dbReference type="EMBL" id="JADFTS010000006">
    <property type="protein sequence ID" value="KAF9600566.1"/>
    <property type="molecule type" value="Genomic_DNA"/>
</dbReference>
<accession>A0A835LV28</accession>
<reference evidence="1 2" key="1">
    <citation type="submission" date="2020-10" db="EMBL/GenBank/DDBJ databases">
        <title>The Coptis chinensis genome and diversification of protoberbering-type alkaloids.</title>
        <authorList>
            <person name="Wang B."/>
            <person name="Shu S."/>
            <person name="Song C."/>
            <person name="Liu Y."/>
        </authorList>
    </citation>
    <scope>NUCLEOTIDE SEQUENCE [LARGE SCALE GENOMIC DNA]</scope>
    <source>
        <strain evidence="1">HL-2020</strain>
        <tissue evidence="1">Leaf</tissue>
    </source>
</reference>
<gene>
    <name evidence="1" type="ORF">IFM89_010052</name>
</gene>
<name>A0A835LV28_9MAGN</name>
<comment type="caution">
    <text evidence="1">The sequence shown here is derived from an EMBL/GenBank/DDBJ whole genome shotgun (WGS) entry which is preliminary data.</text>
</comment>
<dbReference type="AlphaFoldDB" id="A0A835LV28"/>
<protein>
    <submittedName>
        <fullName evidence="1">Uncharacterized protein</fullName>
    </submittedName>
</protein>